<dbReference type="Pfam" id="PF13338">
    <property type="entry name" value="AbiEi_4"/>
    <property type="match status" value="1"/>
</dbReference>
<name>A0A5N6S368_9BIFI</name>
<evidence type="ECO:0000313" key="2">
    <source>
        <dbReference type="EMBL" id="KAE8127448.1"/>
    </source>
</evidence>
<evidence type="ECO:0000259" key="1">
    <source>
        <dbReference type="Pfam" id="PF13338"/>
    </source>
</evidence>
<comment type="caution">
    <text evidence="2">The sequence shown here is derived from an EMBL/GenBank/DDBJ whole genome shotgun (WGS) entry which is preliminary data.</text>
</comment>
<gene>
    <name evidence="2" type="ORF">DDE84_08140</name>
</gene>
<dbReference type="OrthoDB" id="3356078at2"/>
<dbReference type="AlphaFoldDB" id="A0A5N6S368"/>
<dbReference type="RefSeq" id="WP_152581211.1">
    <property type="nucleotide sequence ID" value="NZ_QDAG01000008.1"/>
</dbReference>
<feature type="domain" description="AbiEi antitoxin N-terminal" evidence="1">
    <location>
        <begin position="10"/>
        <end position="54"/>
    </location>
</feature>
<proteinExistence type="predicted"/>
<organism evidence="2 3">
    <name type="scientific">Bifidobacterium tibiigranuli</name>
    <dbReference type="NCBI Taxonomy" id="2172043"/>
    <lineage>
        <taxon>Bacteria</taxon>
        <taxon>Bacillati</taxon>
        <taxon>Actinomycetota</taxon>
        <taxon>Actinomycetes</taxon>
        <taxon>Bifidobacteriales</taxon>
        <taxon>Bifidobacteriaceae</taxon>
        <taxon>Bifidobacterium</taxon>
    </lineage>
</organism>
<dbReference type="InterPro" id="IPR025159">
    <property type="entry name" value="AbiEi_N"/>
</dbReference>
<accession>A0A5N6S368</accession>
<dbReference type="Proteomes" id="UP000325415">
    <property type="component" value="Unassembled WGS sequence"/>
</dbReference>
<sequence length="312" mass="34202">MKSREALHVLSEVTESQWGLVTSAQASSRGISPMTITRLCKSGDLVRIAHGIYRDAGSPSDEHEALRAAWLMTEPGKPAYERLSEHPIGFVVSGESATRLHNIGDLRAQHHEFTTPRRKQTQRADTRYRIAMLPEQDITIKNGLPVTTRERTIADLVESRYDLSLIADTLRDACTQFNVNTSRLTELLSPLAKRNGHGSGDGAALLEQLLVIAGINQSALAHEVASDPKLGSLVTERYLESLYESLDALPDSDSLPLQHAITAVLNAMRGTLFESAHTQTSQQVDNIAQIANILQSVPKPDMKAIPQTLKTT</sequence>
<evidence type="ECO:0000313" key="3">
    <source>
        <dbReference type="Proteomes" id="UP000325415"/>
    </source>
</evidence>
<keyword evidence="3" id="KW-1185">Reference proteome</keyword>
<reference evidence="2 3" key="1">
    <citation type="submission" date="2018-04" db="EMBL/GenBank/DDBJ databases">
        <authorList>
            <person name="Eckel V.P."/>
            <person name="Vogel R.F."/>
        </authorList>
    </citation>
    <scope>NUCLEOTIDE SEQUENCE [LARGE SCALE GENOMIC DNA]</scope>
    <source>
        <strain evidence="3">TMW 2.1764</strain>
    </source>
</reference>
<dbReference type="GeneID" id="78127651"/>
<dbReference type="EMBL" id="QDAG01000008">
    <property type="protein sequence ID" value="KAE8127448.1"/>
    <property type="molecule type" value="Genomic_DNA"/>
</dbReference>
<protein>
    <submittedName>
        <fullName evidence="2">Transcriptional regulator</fullName>
    </submittedName>
</protein>